<organism evidence="2">
    <name type="scientific">Photinus pyralis</name>
    <name type="common">Common eastern firefly</name>
    <name type="synonym">Lampyris pyralis</name>
    <dbReference type="NCBI Taxonomy" id="7054"/>
    <lineage>
        <taxon>Eukaryota</taxon>
        <taxon>Metazoa</taxon>
        <taxon>Ecdysozoa</taxon>
        <taxon>Arthropoda</taxon>
        <taxon>Hexapoda</taxon>
        <taxon>Insecta</taxon>
        <taxon>Pterygota</taxon>
        <taxon>Neoptera</taxon>
        <taxon>Endopterygota</taxon>
        <taxon>Coleoptera</taxon>
        <taxon>Polyphaga</taxon>
        <taxon>Elateriformia</taxon>
        <taxon>Elateroidea</taxon>
        <taxon>Lampyridae</taxon>
        <taxon>Lampyrinae</taxon>
        <taxon>Photinus</taxon>
    </lineage>
</organism>
<protein>
    <recommendedName>
        <fullName evidence="3">SAM domain-containing protein</fullName>
    </recommendedName>
</protein>
<feature type="region of interest" description="Disordered" evidence="1">
    <location>
        <begin position="64"/>
        <end position="87"/>
    </location>
</feature>
<dbReference type="EMBL" id="GEZM01091897">
    <property type="protein sequence ID" value="JAV56717.1"/>
    <property type="molecule type" value="Transcribed_RNA"/>
</dbReference>
<proteinExistence type="predicted"/>
<dbReference type="PANTHER" id="PTHR31025:SF29">
    <property type="entry name" value="SI:CH211-196P9.1"/>
    <property type="match status" value="1"/>
</dbReference>
<dbReference type="AlphaFoldDB" id="A0A1Y1KD73"/>
<evidence type="ECO:0000256" key="1">
    <source>
        <dbReference type="SAM" id="MobiDB-lite"/>
    </source>
</evidence>
<name>A0A1Y1KD73_PHOPY</name>
<dbReference type="PANTHER" id="PTHR31025">
    <property type="entry name" value="SI:CH211-196P9.1-RELATED"/>
    <property type="match status" value="1"/>
</dbReference>
<evidence type="ECO:0000313" key="2">
    <source>
        <dbReference type="EMBL" id="JAV56717.1"/>
    </source>
</evidence>
<reference evidence="2" key="1">
    <citation type="journal article" date="2016" name="Sci. Rep.">
        <title>Molecular characterization of firefly nuptial gifts: a multi-omics approach sheds light on postcopulatory sexual selection.</title>
        <authorList>
            <person name="Al-Wathiqui N."/>
            <person name="Fallon T.R."/>
            <person name="South A."/>
            <person name="Weng J.K."/>
            <person name="Lewis S.M."/>
        </authorList>
    </citation>
    <scope>NUCLEOTIDE SEQUENCE</scope>
</reference>
<feature type="compositionally biased region" description="Basic and acidic residues" evidence="1">
    <location>
        <begin position="77"/>
        <end position="87"/>
    </location>
</feature>
<accession>A0A1Y1KD73</accession>
<dbReference type="RefSeq" id="XP_031347928.1">
    <property type="nucleotide sequence ID" value="XM_031492068.1"/>
</dbReference>
<dbReference type="GeneID" id="116174173"/>
<sequence length="552" mass="63658">MLYQCGMENVKIFLSKWKLIHLFNVFEEQNIDDPLLIKHLTNDQIRLLAPNIGDQIKLQQGIKSLSSDQVEDQNDEPPEKKQRVELHDESYDTTLTDNIPIIFLENNFEALARPSTSNAVEAIYDTISQTSDTVTVTDTSTASSCTVYERKSDIQMSALNNFDLEKFLKNDILGEALLVKGTKLNAFNNGDRDRLCELLIKHLLNEHKKLSIEDFAILSKKITNVFPREQAATYYVAPIPKKMSGNKIHEKARGKLVDKQRNLLYMVKKLKSPKTNEIEADESYHQEVIDQEAKDSEIWLRRNTQPQCEVLQHWKQSYLARRNTQFQTIAQFLEQWPILRSPIAPDLINYDFAQVHKVPENFDLQTEFQNLFEAVLTQRKSSLSPADNTILQLLDTDDITSDSRRAIQLYLLASLVPPKGRTKVKKLHWKPSITEAREGVFVHVLTPGDIEQAKKQKINSMYSKGLTVQPYFIIIGPSLNNISQTLVIINQNTYQCNSILEALDFCFKSYIVLDAKYPFQSQHLWYLIQWIVYKYRAATDPKILFINDLVNS</sequence>
<evidence type="ECO:0008006" key="3">
    <source>
        <dbReference type="Google" id="ProtNLM"/>
    </source>
</evidence>